<comment type="caution">
    <text evidence="2">The sequence shown here is derived from an EMBL/GenBank/DDBJ whole genome shotgun (WGS) entry which is preliminary data.</text>
</comment>
<accession>A0ABQ5JCQ4</accession>
<evidence type="ECO:0000313" key="3">
    <source>
        <dbReference type="Proteomes" id="UP001151760"/>
    </source>
</evidence>
<sequence>MDWLTKLHAVIVCDEKALLRVPFGGQDFFLSWVTLERGGRQAKEMQLDEVQIVQELSWKLQLRKSATGTLSLPIRGMKELSDKLKEIYDKGFIRPPVTSPWGDPVLFLCQSDEERRDHSGFVKMIFEDALELDMGNYEFPSFCRLSDILDEQARGMQRHHVTLVLLMKEQCCTFLSVIRWETEDLYRLLVMPFNQRLGSGANAKRKERNVVKPLRGSGPLVYDYRFRLPKGILEAQDLRQDKTENLKSEDVGVAMGLRDLIMHESHSRSIMFTGVSDKMYLDMKQLYWWPNMKDDIATYVSKCLTCLNVKAEHQKPSGYWNEKGKRNPLWVIVDDSTMSAHFLPMRETVPYGTKLSKDVFERSETDGQSERTIQTLEDMLRACVIDFGNGWEGHLPLIEFSYNNSYHASIKAAPFEEPWNLGSVRSRSLRRSRITYHQKVRWNSNERSKVHVGTRR</sequence>
<dbReference type="Proteomes" id="UP001151760">
    <property type="component" value="Unassembled WGS sequence"/>
</dbReference>
<organism evidence="2 3">
    <name type="scientific">Tanacetum coccineum</name>
    <dbReference type="NCBI Taxonomy" id="301880"/>
    <lineage>
        <taxon>Eukaryota</taxon>
        <taxon>Viridiplantae</taxon>
        <taxon>Streptophyta</taxon>
        <taxon>Embryophyta</taxon>
        <taxon>Tracheophyta</taxon>
        <taxon>Spermatophyta</taxon>
        <taxon>Magnoliopsida</taxon>
        <taxon>eudicotyledons</taxon>
        <taxon>Gunneridae</taxon>
        <taxon>Pentapetalae</taxon>
        <taxon>asterids</taxon>
        <taxon>campanulids</taxon>
        <taxon>Asterales</taxon>
        <taxon>Asteraceae</taxon>
        <taxon>Asteroideae</taxon>
        <taxon>Anthemideae</taxon>
        <taxon>Anthemidinae</taxon>
        <taxon>Tanacetum</taxon>
    </lineage>
</organism>
<dbReference type="InterPro" id="IPR052160">
    <property type="entry name" value="Gypsy_RT_Integrase-like"/>
</dbReference>
<dbReference type="Pfam" id="PF17921">
    <property type="entry name" value="Integrase_H2C2"/>
    <property type="match status" value="1"/>
</dbReference>
<keyword evidence="3" id="KW-1185">Reference proteome</keyword>
<gene>
    <name evidence="2" type="ORF">Tco_1132332</name>
</gene>
<dbReference type="EMBL" id="BQNB010021772">
    <property type="protein sequence ID" value="GJU09936.1"/>
    <property type="molecule type" value="Genomic_DNA"/>
</dbReference>
<dbReference type="SUPFAM" id="SSF53098">
    <property type="entry name" value="Ribonuclease H-like"/>
    <property type="match status" value="1"/>
</dbReference>
<evidence type="ECO:0000259" key="1">
    <source>
        <dbReference type="Pfam" id="PF17921"/>
    </source>
</evidence>
<dbReference type="GO" id="GO:0003964">
    <property type="term" value="F:RNA-directed DNA polymerase activity"/>
    <property type="evidence" value="ECO:0007669"/>
    <property type="project" value="UniProtKB-KW"/>
</dbReference>
<proteinExistence type="predicted"/>
<dbReference type="InterPro" id="IPR012337">
    <property type="entry name" value="RNaseH-like_sf"/>
</dbReference>
<dbReference type="Gene3D" id="1.10.340.70">
    <property type="match status" value="1"/>
</dbReference>
<dbReference type="InterPro" id="IPR041588">
    <property type="entry name" value="Integrase_H2C2"/>
</dbReference>
<evidence type="ECO:0000313" key="2">
    <source>
        <dbReference type="EMBL" id="GJU09936.1"/>
    </source>
</evidence>
<keyword evidence="2" id="KW-0548">Nucleotidyltransferase</keyword>
<reference evidence="2" key="2">
    <citation type="submission" date="2022-01" db="EMBL/GenBank/DDBJ databases">
        <authorList>
            <person name="Yamashiro T."/>
            <person name="Shiraishi A."/>
            <person name="Satake H."/>
            <person name="Nakayama K."/>
        </authorList>
    </citation>
    <scope>NUCLEOTIDE SEQUENCE</scope>
</reference>
<protein>
    <submittedName>
        <fullName evidence="2">Reverse transcriptase domain-containing protein</fullName>
    </submittedName>
</protein>
<reference evidence="2" key="1">
    <citation type="journal article" date="2022" name="Int. J. Mol. Sci.">
        <title>Draft Genome of Tanacetum Coccineum: Genomic Comparison of Closely Related Tanacetum-Family Plants.</title>
        <authorList>
            <person name="Yamashiro T."/>
            <person name="Shiraishi A."/>
            <person name="Nakayama K."/>
            <person name="Satake H."/>
        </authorList>
    </citation>
    <scope>NUCLEOTIDE SEQUENCE</scope>
</reference>
<dbReference type="InterPro" id="IPR036397">
    <property type="entry name" value="RNaseH_sf"/>
</dbReference>
<feature type="domain" description="Integrase zinc-binding" evidence="1">
    <location>
        <begin position="257"/>
        <end position="311"/>
    </location>
</feature>
<name>A0ABQ5JCQ4_9ASTR</name>
<dbReference type="PANTHER" id="PTHR47266">
    <property type="entry name" value="ENDONUCLEASE-RELATED"/>
    <property type="match status" value="1"/>
</dbReference>
<keyword evidence="2" id="KW-0808">Transferase</keyword>
<keyword evidence="2" id="KW-0695">RNA-directed DNA polymerase</keyword>
<dbReference type="Gene3D" id="3.30.420.10">
    <property type="entry name" value="Ribonuclease H-like superfamily/Ribonuclease H"/>
    <property type="match status" value="1"/>
</dbReference>